<protein>
    <submittedName>
        <fullName evidence="2">Cupin domain-containing protein</fullName>
    </submittedName>
</protein>
<evidence type="ECO:0000313" key="3">
    <source>
        <dbReference type="Proteomes" id="UP000721844"/>
    </source>
</evidence>
<comment type="caution">
    <text evidence="2">The sequence shown here is derived from an EMBL/GenBank/DDBJ whole genome shotgun (WGS) entry which is preliminary data.</text>
</comment>
<keyword evidence="3" id="KW-1185">Reference proteome</keyword>
<reference evidence="2 3" key="1">
    <citation type="journal article" date="2021" name="Microorganisms">
        <title>Acidisoma silvae sp. nov. and Acidisomacellulosilytica sp. nov., Two Acidophilic Bacteria Isolated from Decaying Wood, Hydrolyzing Cellulose and Producing Poly-3-hydroxybutyrate.</title>
        <authorList>
            <person name="Mieszkin S."/>
            <person name="Pouder E."/>
            <person name="Uroz S."/>
            <person name="Simon-Colin C."/>
            <person name="Alain K."/>
        </authorList>
    </citation>
    <scope>NUCLEOTIDE SEQUENCE [LARGE SCALE GENOMIC DNA]</scope>
    <source>
        <strain evidence="2 3">HW T5.17</strain>
    </source>
</reference>
<evidence type="ECO:0000259" key="1">
    <source>
        <dbReference type="Pfam" id="PF07883"/>
    </source>
</evidence>
<dbReference type="InterPro" id="IPR011051">
    <property type="entry name" value="RmlC_Cupin_sf"/>
</dbReference>
<dbReference type="Proteomes" id="UP000721844">
    <property type="component" value="Unassembled WGS sequence"/>
</dbReference>
<gene>
    <name evidence="2" type="ORF">ACELLULO517_25990</name>
</gene>
<dbReference type="SUPFAM" id="SSF51182">
    <property type="entry name" value="RmlC-like cupins"/>
    <property type="match status" value="1"/>
</dbReference>
<organism evidence="2 3">
    <name type="scientific">Acidisoma cellulosilyticum</name>
    <dbReference type="NCBI Taxonomy" id="2802395"/>
    <lineage>
        <taxon>Bacteria</taxon>
        <taxon>Pseudomonadati</taxon>
        <taxon>Pseudomonadota</taxon>
        <taxon>Alphaproteobacteria</taxon>
        <taxon>Acetobacterales</taxon>
        <taxon>Acidocellaceae</taxon>
        <taxon>Acidisoma</taxon>
    </lineage>
</organism>
<proteinExistence type="predicted"/>
<accession>A0A964E779</accession>
<name>A0A964E779_9PROT</name>
<dbReference type="Gene3D" id="2.60.120.10">
    <property type="entry name" value="Jelly Rolls"/>
    <property type="match status" value="1"/>
</dbReference>
<dbReference type="AlphaFoldDB" id="A0A964E779"/>
<dbReference type="EMBL" id="JAESVA010000016">
    <property type="protein sequence ID" value="MCB8883728.1"/>
    <property type="molecule type" value="Genomic_DNA"/>
</dbReference>
<evidence type="ECO:0000313" key="2">
    <source>
        <dbReference type="EMBL" id="MCB8883728.1"/>
    </source>
</evidence>
<dbReference type="InterPro" id="IPR014710">
    <property type="entry name" value="RmlC-like_jellyroll"/>
</dbReference>
<dbReference type="RefSeq" id="WP_227310417.1">
    <property type="nucleotide sequence ID" value="NZ_JAESVA010000016.1"/>
</dbReference>
<sequence>MAIVKYPAGLLEAPSGEPRTWWINTADPKGWMEPILCVWELEAEALTAELGFDEWNYMVEGQILIEVDGVEVELNPGDAVLIPAGAFGRYTAKGYAKLFCVWGPNPNALGRTKYTYTKLSK</sequence>
<dbReference type="InterPro" id="IPR013096">
    <property type="entry name" value="Cupin_2"/>
</dbReference>
<feature type="domain" description="Cupin type-2" evidence="1">
    <location>
        <begin position="54"/>
        <end position="101"/>
    </location>
</feature>
<dbReference type="Pfam" id="PF07883">
    <property type="entry name" value="Cupin_2"/>
    <property type="match status" value="1"/>
</dbReference>